<reference evidence="2" key="1">
    <citation type="submission" date="2023-06" db="EMBL/GenBank/DDBJ databases">
        <title>Genome-scale phylogeny and comparative genomics of the fungal order Sordariales.</title>
        <authorList>
            <consortium name="Lawrence Berkeley National Laboratory"/>
            <person name="Hensen N."/>
            <person name="Bonometti L."/>
            <person name="Westerberg I."/>
            <person name="Brannstrom I.O."/>
            <person name="Guillou S."/>
            <person name="Cros-Aarteil S."/>
            <person name="Calhoun S."/>
            <person name="Haridas S."/>
            <person name="Kuo A."/>
            <person name="Mondo S."/>
            <person name="Pangilinan J."/>
            <person name="Riley R."/>
            <person name="LaButti K."/>
            <person name="Andreopoulos B."/>
            <person name="Lipzen A."/>
            <person name="Chen C."/>
            <person name="Yanf M."/>
            <person name="Daum C."/>
            <person name="Ng V."/>
            <person name="Clum A."/>
            <person name="Steindorff A."/>
            <person name="Ohm R."/>
            <person name="Martin F."/>
            <person name="Silar P."/>
            <person name="Natvig D."/>
            <person name="Lalanne C."/>
            <person name="Gautier V."/>
            <person name="Ament-velasquez S.L."/>
            <person name="Kruys A."/>
            <person name="Hutchinson M.I."/>
            <person name="Powell A.J."/>
            <person name="Barry K."/>
            <person name="Miller A.N."/>
            <person name="Grigoriev I.V."/>
            <person name="Debuchy R."/>
            <person name="Gladieux P."/>
            <person name="Thoren M.H."/>
            <person name="Johannesson H."/>
        </authorList>
    </citation>
    <scope>NUCLEOTIDE SEQUENCE</scope>
    <source>
        <strain evidence="2">SMH2392-1A</strain>
    </source>
</reference>
<feature type="compositionally biased region" description="Basic and acidic residues" evidence="1">
    <location>
        <begin position="150"/>
        <end position="159"/>
    </location>
</feature>
<feature type="compositionally biased region" description="Basic and acidic residues" evidence="1">
    <location>
        <begin position="166"/>
        <end position="184"/>
    </location>
</feature>
<accession>A0AA40AB37</accession>
<protein>
    <submittedName>
        <fullName evidence="2">Uncharacterized protein</fullName>
    </submittedName>
</protein>
<comment type="caution">
    <text evidence="2">The sequence shown here is derived from an EMBL/GenBank/DDBJ whole genome shotgun (WGS) entry which is preliminary data.</text>
</comment>
<name>A0AA40AB37_9PEZI</name>
<feature type="compositionally biased region" description="Polar residues" evidence="1">
    <location>
        <begin position="103"/>
        <end position="126"/>
    </location>
</feature>
<dbReference type="AlphaFoldDB" id="A0AA40AB37"/>
<evidence type="ECO:0000256" key="1">
    <source>
        <dbReference type="SAM" id="MobiDB-lite"/>
    </source>
</evidence>
<organism evidence="2 3">
    <name type="scientific">Lasiosphaeria miniovina</name>
    <dbReference type="NCBI Taxonomy" id="1954250"/>
    <lineage>
        <taxon>Eukaryota</taxon>
        <taxon>Fungi</taxon>
        <taxon>Dikarya</taxon>
        <taxon>Ascomycota</taxon>
        <taxon>Pezizomycotina</taxon>
        <taxon>Sordariomycetes</taxon>
        <taxon>Sordariomycetidae</taxon>
        <taxon>Sordariales</taxon>
        <taxon>Lasiosphaeriaceae</taxon>
        <taxon>Lasiosphaeria</taxon>
    </lineage>
</organism>
<dbReference type="RefSeq" id="XP_060293929.1">
    <property type="nucleotide sequence ID" value="XM_060440049.1"/>
</dbReference>
<feature type="compositionally biased region" description="Acidic residues" evidence="1">
    <location>
        <begin position="92"/>
        <end position="102"/>
    </location>
</feature>
<dbReference type="EMBL" id="JAUIRO010000005">
    <property type="protein sequence ID" value="KAK0712606.1"/>
    <property type="molecule type" value="Genomic_DNA"/>
</dbReference>
<keyword evidence="3" id="KW-1185">Reference proteome</keyword>
<dbReference type="GeneID" id="85323319"/>
<dbReference type="Proteomes" id="UP001172101">
    <property type="component" value="Unassembled WGS sequence"/>
</dbReference>
<sequence>MVRVRGWHFGGARRMGYRKLRGRIHQFRCVTLLASWYKLKAAAETGRQIVFAAEEDHFRMLQKLAKKFKARNEEKAREEAKAEAEAKAGWEDERESGDETDAENQAQADNKTEPNNEAGSEANTKPKTAVGPETETRQEPRAGAQAGVGLEERLSNKSEAEDETESEAKTESDTEAGPESKRKFRVDEAIEKDWLTTVENSMVMESLMTVTSQWEPRDKRVLEVRQGKWDPDSKDPRVRRLAELRKKILLAEKGWWELRGYDPLKCRMEELALIAPWAFEPGGVGESLQGISRST</sequence>
<feature type="compositionally biased region" description="Basic and acidic residues" evidence="1">
    <location>
        <begin position="75"/>
        <end position="91"/>
    </location>
</feature>
<evidence type="ECO:0000313" key="2">
    <source>
        <dbReference type="EMBL" id="KAK0712606.1"/>
    </source>
</evidence>
<evidence type="ECO:0000313" key="3">
    <source>
        <dbReference type="Proteomes" id="UP001172101"/>
    </source>
</evidence>
<gene>
    <name evidence="2" type="ORF">B0T26DRAFT_677047</name>
</gene>
<proteinExistence type="predicted"/>
<feature type="region of interest" description="Disordered" evidence="1">
    <location>
        <begin position="75"/>
        <end position="184"/>
    </location>
</feature>